<feature type="compositionally biased region" description="Low complexity" evidence="2">
    <location>
        <begin position="129"/>
        <end position="144"/>
    </location>
</feature>
<evidence type="ECO:0000256" key="1">
    <source>
        <dbReference type="ARBA" id="ARBA00007355"/>
    </source>
</evidence>
<accession>A0A8H5GD18</accession>
<name>A0A8H5GD18_9AGAR</name>
<comment type="caution">
    <text evidence="3">The sequence shown here is derived from an EMBL/GenBank/DDBJ whole genome shotgun (WGS) entry which is preliminary data.</text>
</comment>
<feature type="compositionally biased region" description="Polar residues" evidence="2">
    <location>
        <begin position="167"/>
        <end position="177"/>
    </location>
</feature>
<dbReference type="GO" id="GO:0005739">
    <property type="term" value="C:mitochondrion"/>
    <property type="evidence" value="ECO:0007669"/>
    <property type="project" value="TreeGrafter"/>
</dbReference>
<dbReference type="OrthoDB" id="10255576at2759"/>
<evidence type="ECO:0000256" key="2">
    <source>
        <dbReference type="SAM" id="MobiDB-lite"/>
    </source>
</evidence>
<dbReference type="InterPro" id="IPR052618">
    <property type="entry name" value="ComplexI_NDUFA12"/>
</dbReference>
<keyword evidence="4" id="KW-1185">Reference proteome</keyword>
<organism evidence="3 4">
    <name type="scientific">Leucocoprinus leucothites</name>
    <dbReference type="NCBI Taxonomy" id="201217"/>
    <lineage>
        <taxon>Eukaryota</taxon>
        <taxon>Fungi</taxon>
        <taxon>Dikarya</taxon>
        <taxon>Basidiomycota</taxon>
        <taxon>Agaricomycotina</taxon>
        <taxon>Agaricomycetes</taxon>
        <taxon>Agaricomycetidae</taxon>
        <taxon>Agaricales</taxon>
        <taxon>Agaricineae</taxon>
        <taxon>Agaricaceae</taxon>
        <taxon>Leucocoprinus</taxon>
    </lineage>
</organism>
<dbReference type="GO" id="GO:0032981">
    <property type="term" value="P:mitochondrial respiratory chain complex I assembly"/>
    <property type="evidence" value="ECO:0007669"/>
    <property type="project" value="TreeGrafter"/>
</dbReference>
<dbReference type="InterPro" id="IPR007763">
    <property type="entry name" value="NDUFA12"/>
</dbReference>
<dbReference type="GO" id="GO:0045271">
    <property type="term" value="C:respiratory chain complex I"/>
    <property type="evidence" value="ECO:0007669"/>
    <property type="project" value="InterPro"/>
</dbReference>
<evidence type="ECO:0000313" key="4">
    <source>
        <dbReference type="Proteomes" id="UP000559027"/>
    </source>
</evidence>
<dbReference type="EMBL" id="JAACJO010000002">
    <property type="protein sequence ID" value="KAF5362520.1"/>
    <property type="molecule type" value="Genomic_DNA"/>
</dbReference>
<dbReference type="PANTHER" id="PTHR32470">
    <property type="entry name" value="ADH DEHYDROGENASE [UBIQUINONE] 1 ALPHA SUBCOMPLEX ASSEMBLY FACTOR 2"/>
    <property type="match status" value="1"/>
</dbReference>
<evidence type="ECO:0000313" key="3">
    <source>
        <dbReference type="EMBL" id="KAF5362520.1"/>
    </source>
</evidence>
<protein>
    <recommendedName>
        <fullName evidence="5">NADH dehydrogenase [ubiquinone] 1 alpha subcomplex subunit</fullName>
    </recommendedName>
</protein>
<sequence>MSLMNRILNLFRNSSRYMGRDLEGNSFYEYPGFSADRRPKRTVQYKDPSDVWNYIGGGKRLPVQWSMWLSHTRQHPPALEELQRDLERQKRVLVNAALIEVRDMEERQERLRLEQSLKEENARRAQIEQPQSQTTSSGPSPITSMNEKQATGPPKQGSLPAVDESESWSPQTLRRRG</sequence>
<comment type="similarity">
    <text evidence="1">Belongs to the complex I NDUFA12 subunit family.</text>
</comment>
<dbReference type="Proteomes" id="UP000559027">
    <property type="component" value="Unassembled WGS sequence"/>
</dbReference>
<dbReference type="Pfam" id="PF05071">
    <property type="entry name" value="NDUFA12"/>
    <property type="match status" value="1"/>
</dbReference>
<gene>
    <name evidence="3" type="ORF">D9756_002453</name>
</gene>
<feature type="region of interest" description="Disordered" evidence="2">
    <location>
        <begin position="120"/>
        <end position="177"/>
    </location>
</feature>
<reference evidence="3 4" key="1">
    <citation type="journal article" date="2020" name="ISME J.">
        <title>Uncovering the hidden diversity of litter-decomposition mechanisms in mushroom-forming fungi.</title>
        <authorList>
            <person name="Floudas D."/>
            <person name="Bentzer J."/>
            <person name="Ahren D."/>
            <person name="Johansson T."/>
            <person name="Persson P."/>
            <person name="Tunlid A."/>
        </authorList>
    </citation>
    <scope>NUCLEOTIDE SEQUENCE [LARGE SCALE GENOMIC DNA]</scope>
    <source>
        <strain evidence="3 4">CBS 146.42</strain>
    </source>
</reference>
<proteinExistence type="inferred from homology"/>
<dbReference type="PANTHER" id="PTHR32470:SF2">
    <property type="entry name" value="NADH DEHYDROGENASE [UBIQUINONE] 1 ALPHA SUBCOMPLEX ASSEMBLY FACTOR 2"/>
    <property type="match status" value="1"/>
</dbReference>
<dbReference type="AlphaFoldDB" id="A0A8H5GD18"/>
<evidence type="ECO:0008006" key="5">
    <source>
        <dbReference type="Google" id="ProtNLM"/>
    </source>
</evidence>